<proteinExistence type="predicted"/>
<accession>A0A381YX86</accession>
<reference evidence="2" key="1">
    <citation type="submission" date="2018-05" db="EMBL/GenBank/DDBJ databases">
        <authorList>
            <person name="Lanie J.A."/>
            <person name="Ng W.-L."/>
            <person name="Kazmierczak K.M."/>
            <person name="Andrzejewski T.M."/>
            <person name="Davidsen T.M."/>
            <person name="Wayne K.J."/>
            <person name="Tettelin H."/>
            <person name="Glass J.I."/>
            <person name="Rusch D."/>
            <person name="Podicherti R."/>
            <person name="Tsui H.-C.T."/>
            <person name="Winkler M.E."/>
        </authorList>
    </citation>
    <scope>NUCLEOTIDE SEQUENCE</scope>
</reference>
<sequence>MCAVESGSADLSRRVIKGFGEEWSRFTNQTLSDHELREMFELYASVFPWQDLPENAVGFDAGCGSGRWATFFAPRVGVLHCIDASDAALEIARRTLAEHANVVFHHQDICELGLPANSCDFGYSLGVLHHIPDTELATATCVQKLKPGAPFLAYLYYDLENRGLLQRLLLAVVTAVRHVVARLPRRMRLLVADVIGVLVYWPLARFAMLLEKVGADPSWVPLFQYRRRSFYVMRNDALDRFGTRLEKRYSREDVRLLFEGAGLENIVFAEGPPWWVAVGWRCQDSR</sequence>
<gene>
    <name evidence="2" type="ORF">METZ01_LOCUS134492</name>
</gene>
<dbReference type="AlphaFoldDB" id="A0A381YX86"/>
<dbReference type="InterPro" id="IPR029063">
    <property type="entry name" value="SAM-dependent_MTases_sf"/>
</dbReference>
<name>A0A381YX86_9ZZZZ</name>
<dbReference type="PANTHER" id="PTHR43861">
    <property type="entry name" value="TRANS-ACONITATE 2-METHYLTRANSFERASE-RELATED"/>
    <property type="match status" value="1"/>
</dbReference>
<evidence type="ECO:0000259" key="1">
    <source>
        <dbReference type="Pfam" id="PF08241"/>
    </source>
</evidence>
<dbReference type="SUPFAM" id="SSF53335">
    <property type="entry name" value="S-adenosyl-L-methionine-dependent methyltransferases"/>
    <property type="match status" value="1"/>
</dbReference>
<protein>
    <recommendedName>
        <fullName evidence="1">Methyltransferase type 11 domain-containing protein</fullName>
    </recommendedName>
</protein>
<dbReference type="Pfam" id="PF08241">
    <property type="entry name" value="Methyltransf_11"/>
    <property type="match status" value="1"/>
</dbReference>
<evidence type="ECO:0000313" key="2">
    <source>
        <dbReference type="EMBL" id="SVA81638.1"/>
    </source>
</evidence>
<dbReference type="CDD" id="cd02440">
    <property type="entry name" value="AdoMet_MTases"/>
    <property type="match status" value="1"/>
</dbReference>
<feature type="domain" description="Methyltransferase type 11" evidence="1">
    <location>
        <begin position="60"/>
        <end position="151"/>
    </location>
</feature>
<dbReference type="EMBL" id="UINC01019294">
    <property type="protein sequence ID" value="SVA81638.1"/>
    <property type="molecule type" value="Genomic_DNA"/>
</dbReference>
<dbReference type="Gene3D" id="3.40.50.150">
    <property type="entry name" value="Vaccinia Virus protein VP39"/>
    <property type="match status" value="1"/>
</dbReference>
<dbReference type="InterPro" id="IPR013216">
    <property type="entry name" value="Methyltransf_11"/>
</dbReference>
<dbReference type="GO" id="GO:0008757">
    <property type="term" value="F:S-adenosylmethionine-dependent methyltransferase activity"/>
    <property type="evidence" value="ECO:0007669"/>
    <property type="project" value="InterPro"/>
</dbReference>
<organism evidence="2">
    <name type="scientific">marine metagenome</name>
    <dbReference type="NCBI Taxonomy" id="408172"/>
    <lineage>
        <taxon>unclassified sequences</taxon>
        <taxon>metagenomes</taxon>
        <taxon>ecological metagenomes</taxon>
    </lineage>
</organism>